<keyword evidence="2" id="KW-1134">Transmembrane beta strand</keyword>
<reference evidence="3" key="1">
    <citation type="submission" date="2019-12" db="EMBL/GenBank/DDBJ databases">
        <authorList>
            <person name="Cremers G."/>
        </authorList>
    </citation>
    <scope>NUCLEOTIDE SEQUENCE</scope>
    <source>
        <strain evidence="3">Vvax</strain>
    </source>
</reference>
<gene>
    <name evidence="3" type="primary">ttgF_1</name>
    <name evidence="3" type="ORF">VVAX_02317</name>
</gene>
<keyword evidence="2" id="KW-0449">Lipoprotein</keyword>
<dbReference type="Gene3D" id="1.20.1600.10">
    <property type="entry name" value="Outer membrane efflux proteins (OEP)"/>
    <property type="match status" value="1"/>
</dbReference>
<name>A0A679IX74_VARPD</name>
<keyword evidence="2" id="KW-0472">Membrane</keyword>
<comment type="similarity">
    <text evidence="1 2">Belongs to the outer membrane factor (OMF) (TC 1.B.17) family.</text>
</comment>
<dbReference type="EMBL" id="LR743507">
    <property type="protein sequence ID" value="CAA2103550.1"/>
    <property type="molecule type" value="Genomic_DNA"/>
</dbReference>
<dbReference type="Gene3D" id="2.20.200.10">
    <property type="entry name" value="Outer membrane efflux proteins (OEP)"/>
    <property type="match status" value="1"/>
</dbReference>
<keyword evidence="2" id="KW-0812">Transmembrane</keyword>
<evidence type="ECO:0000313" key="3">
    <source>
        <dbReference type="EMBL" id="CAA2103550.1"/>
    </source>
</evidence>
<feature type="chain" id="PRO_5025705431" evidence="2">
    <location>
        <begin position="28"/>
        <end position="496"/>
    </location>
</feature>
<feature type="signal peptide" evidence="2">
    <location>
        <begin position="1"/>
        <end position="27"/>
    </location>
</feature>
<organism evidence="3">
    <name type="scientific">Variovorax paradoxus</name>
    <dbReference type="NCBI Taxonomy" id="34073"/>
    <lineage>
        <taxon>Bacteria</taxon>
        <taxon>Pseudomonadati</taxon>
        <taxon>Pseudomonadota</taxon>
        <taxon>Betaproteobacteria</taxon>
        <taxon>Burkholderiales</taxon>
        <taxon>Comamonadaceae</taxon>
        <taxon>Variovorax</taxon>
    </lineage>
</organism>
<sequence length="496" mass="52140">MKLRPPVAAAAAAVLAMVALVSGCAVGPDYKAPDAPLPVSWKLEEPWRVSAPSDSIDKGPWWKRFDDATLDTLQAQALAGSPTLAIANARLAQARATLSASTAAQYPQLGLGTRASRLKISANRPLTNYASANASTVQNDFALSLNASYELDLAGRVQRSVEGASASAEQSAADLANTRLLLSADVANNYFNLRSTDIELDVLSRSIGLQRRALELVTARHDLGAVSGLDVAQQQALLETTLTQVDVLKKQRAQYEHALATLTGTPAPNFTLPVDLREIRPPAVPLGVPSEILQRRPDVASAERAMAAANAQIGVATAAFYPSFVISPTVGVDSRMIETLFNGPSLLWSVGVSATQVLFDGGRIRANVDFAKAGYDATVGSYRRTVLTAVQEVEDGITGLSALDSATTQAQSAVAAARRVLDMATSRYEGGASTYLDVITAQQSLLTVERQAAQLQGQRLLTAVFLVKALGGDWCGADDATAGCRPQAVVGQAQGS</sequence>
<evidence type="ECO:0000256" key="1">
    <source>
        <dbReference type="ARBA" id="ARBA00007613"/>
    </source>
</evidence>
<dbReference type="GO" id="GO:0005886">
    <property type="term" value="C:plasma membrane"/>
    <property type="evidence" value="ECO:0007669"/>
    <property type="project" value="UniProtKB-SubCell"/>
</dbReference>
<dbReference type="NCBIfam" id="TIGR01845">
    <property type="entry name" value="outer_NodT"/>
    <property type="match status" value="1"/>
</dbReference>
<dbReference type="SUPFAM" id="SSF56954">
    <property type="entry name" value="Outer membrane efflux proteins (OEP)"/>
    <property type="match status" value="1"/>
</dbReference>
<keyword evidence="2" id="KW-0564">Palmitate</keyword>
<evidence type="ECO:0000256" key="2">
    <source>
        <dbReference type="RuleBase" id="RU362097"/>
    </source>
</evidence>
<dbReference type="PANTHER" id="PTHR30203">
    <property type="entry name" value="OUTER MEMBRANE CATION EFFLUX PROTEIN"/>
    <property type="match status" value="1"/>
</dbReference>
<dbReference type="InterPro" id="IPR010131">
    <property type="entry name" value="MdtP/NodT-like"/>
</dbReference>
<protein>
    <submittedName>
        <fullName evidence="3">Toluene efflux pump outer membrane protein TtgF</fullName>
    </submittedName>
</protein>
<dbReference type="PANTHER" id="PTHR30203:SF33">
    <property type="entry name" value="BLR4455 PROTEIN"/>
    <property type="match status" value="1"/>
</dbReference>
<dbReference type="InterPro" id="IPR003423">
    <property type="entry name" value="OMP_efflux"/>
</dbReference>
<dbReference type="GO" id="GO:0015562">
    <property type="term" value="F:efflux transmembrane transporter activity"/>
    <property type="evidence" value="ECO:0007669"/>
    <property type="project" value="InterPro"/>
</dbReference>
<dbReference type="Pfam" id="PF02321">
    <property type="entry name" value="OEP"/>
    <property type="match status" value="2"/>
</dbReference>
<dbReference type="PROSITE" id="PS51257">
    <property type="entry name" value="PROKAR_LIPOPROTEIN"/>
    <property type="match status" value="1"/>
</dbReference>
<comment type="subcellular location">
    <subcellularLocation>
        <location evidence="2">Cell membrane</location>
        <topology evidence="2">Lipid-anchor</topology>
    </subcellularLocation>
</comment>
<keyword evidence="2" id="KW-0732">Signal</keyword>
<dbReference type="AlphaFoldDB" id="A0A679IX74"/>
<accession>A0A679IX74</accession>
<proteinExistence type="inferred from homology"/>